<keyword evidence="2" id="KW-1185">Reference proteome</keyword>
<sequence length="118" mass="12465">MGEGEQPPNPSGTNVWSSSSFPLSLMIPLGNDDLQGDTRGSLVSWRRTYTRLVGFGMVCGIPIGVKTGTGTPLSSLTKGKRKAGPDIYTARFAGTVLTAYYILPSAFKNSMCGFGLLA</sequence>
<evidence type="ECO:0000313" key="2">
    <source>
        <dbReference type="Proteomes" id="UP001558613"/>
    </source>
</evidence>
<reference evidence="1 2" key="1">
    <citation type="submission" date="2023-09" db="EMBL/GenBank/DDBJ databases">
        <authorList>
            <person name="Wang M."/>
        </authorList>
    </citation>
    <scope>NUCLEOTIDE SEQUENCE [LARGE SCALE GENOMIC DNA]</scope>
    <source>
        <strain evidence="1">GT-2023</strain>
        <tissue evidence="1">Liver</tissue>
    </source>
</reference>
<gene>
    <name evidence="1" type="ORF">QQF64_029199</name>
</gene>
<dbReference type="EMBL" id="JAYMGO010000006">
    <property type="protein sequence ID" value="KAL1273337.1"/>
    <property type="molecule type" value="Genomic_DNA"/>
</dbReference>
<comment type="caution">
    <text evidence="1">The sequence shown here is derived from an EMBL/GenBank/DDBJ whole genome shotgun (WGS) entry which is preliminary data.</text>
</comment>
<proteinExistence type="predicted"/>
<accession>A0ABR3N917</accession>
<name>A0ABR3N917_9TELE</name>
<dbReference type="Proteomes" id="UP001558613">
    <property type="component" value="Unassembled WGS sequence"/>
</dbReference>
<evidence type="ECO:0000313" key="1">
    <source>
        <dbReference type="EMBL" id="KAL1273337.1"/>
    </source>
</evidence>
<organism evidence="1 2">
    <name type="scientific">Cirrhinus molitorella</name>
    <name type="common">mud carp</name>
    <dbReference type="NCBI Taxonomy" id="172907"/>
    <lineage>
        <taxon>Eukaryota</taxon>
        <taxon>Metazoa</taxon>
        <taxon>Chordata</taxon>
        <taxon>Craniata</taxon>
        <taxon>Vertebrata</taxon>
        <taxon>Euteleostomi</taxon>
        <taxon>Actinopterygii</taxon>
        <taxon>Neopterygii</taxon>
        <taxon>Teleostei</taxon>
        <taxon>Ostariophysi</taxon>
        <taxon>Cypriniformes</taxon>
        <taxon>Cyprinidae</taxon>
        <taxon>Labeoninae</taxon>
        <taxon>Labeonini</taxon>
        <taxon>Cirrhinus</taxon>
    </lineage>
</organism>
<protein>
    <submittedName>
        <fullName evidence="1">Uncharacterized protein</fullName>
    </submittedName>
</protein>